<dbReference type="SFLD" id="SFLDS00003">
    <property type="entry name" value="Haloacid_Dehalogenase"/>
    <property type="match status" value="1"/>
</dbReference>
<dbReference type="InterPro" id="IPR023198">
    <property type="entry name" value="PGP-like_dom2"/>
</dbReference>
<dbReference type="AlphaFoldDB" id="A0A1D7TMF2"/>
<sequence length="218" mass="24806">MKKNIVFDLDGTLLDTLEDIAISANFALVSLGFEVQEREKYRYFVGEGVFKLFENIFASNPQTPERIQEAVSLFQSHYAKQFNQNTTLYDGISKMLTFLQKRGFKMAILSNKPDSFTKMCAMKYLREWKFDVVFGAREGIPRKPHPEGALEISSLLHVKPNECYYLGDTMIDMQTANNAGMIAVGALWGFREEAELRAHGAKYLVRNPSDVIKLLAEV</sequence>
<dbReference type="PANTHER" id="PTHR43434:SF1">
    <property type="entry name" value="PHOSPHOGLYCOLATE PHOSPHATASE"/>
    <property type="match status" value="1"/>
</dbReference>
<name>A0A1D7TMF2_9BACT</name>
<dbReference type="Gene3D" id="1.10.150.240">
    <property type="entry name" value="Putative phosphatase, domain 2"/>
    <property type="match status" value="1"/>
</dbReference>
<accession>A0A1D7TMF2</accession>
<dbReference type="SFLD" id="SFLDG01135">
    <property type="entry name" value="C1.5.6:_HAD__Beta-PGM__Phospha"/>
    <property type="match status" value="1"/>
</dbReference>
<dbReference type="Proteomes" id="UP000094609">
    <property type="component" value="Chromosome"/>
</dbReference>
<dbReference type="NCBIfam" id="TIGR01549">
    <property type="entry name" value="HAD-SF-IA-v1"/>
    <property type="match status" value="1"/>
</dbReference>
<dbReference type="InterPro" id="IPR023214">
    <property type="entry name" value="HAD_sf"/>
</dbReference>
<gene>
    <name evidence="5" type="ORF">SHALO_2400</name>
</gene>
<evidence type="ECO:0000313" key="5">
    <source>
        <dbReference type="EMBL" id="AOO66160.1"/>
    </source>
</evidence>
<dbReference type="InterPro" id="IPR036412">
    <property type="entry name" value="HAD-like_sf"/>
</dbReference>
<evidence type="ECO:0000313" key="6">
    <source>
        <dbReference type="Proteomes" id="UP000094609"/>
    </source>
</evidence>
<reference evidence="6" key="1">
    <citation type="submission" date="2016-08" db="EMBL/GenBank/DDBJ databases">
        <title>Complete genome sequence of the organohalide-respiring Epsilonproteobacterium Sulfurospirillum halorespirans.</title>
        <authorList>
            <person name="Goris T."/>
            <person name="Zimmermann J."/>
            <person name="Schenz B."/>
            <person name="Lemos M."/>
            <person name="Hackermueller J."/>
            <person name="Diekert G."/>
        </authorList>
    </citation>
    <scope>NUCLEOTIDE SEQUENCE [LARGE SCALE GENOMIC DNA]</scope>
    <source>
        <strain>DSM 13726</strain>
        <strain evidence="6">PCE-M2</strain>
    </source>
</reference>
<dbReference type="InterPro" id="IPR006439">
    <property type="entry name" value="HAD-SF_hydro_IA"/>
</dbReference>
<comment type="pathway">
    <text evidence="2">Organic acid metabolism; glycolate biosynthesis; glycolate from 2-phosphoglycolate: step 1/1.</text>
</comment>
<keyword evidence="6" id="KW-1185">Reference proteome</keyword>
<dbReference type="STRING" id="1193502.SHALO_2400"/>
<dbReference type="PANTHER" id="PTHR43434">
    <property type="entry name" value="PHOSPHOGLYCOLATE PHOSPHATASE"/>
    <property type="match status" value="1"/>
</dbReference>
<protein>
    <recommendedName>
        <fullName evidence="4">phosphoglycolate phosphatase</fullName>
        <ecNumber evidence="4">3.1.3.18</ecNumber>
    </recommendedName>
</protein>
<dbReference type="GO" id="GO:0005829">
    <property type="term" value="C:cytosol"/>
    <property type="evidence" value="ECO:0007669"/>
    <property type="project" value="TreeGrafter"/>
</dbReference>
<dbReference type="GO" id="GO:0006281">
    <property type="term" value="P:DNA repair"/>
    <property type="evidence" value="ECO:0007669"/>
    <property type="project" value="TreeGrafter"/>
</dbReference>
<evidence type="ECO:0000256" key="3">
    <source>
        <dbReference type="ARBA" id="ARBA00006171"/>
    </source>
</evidence>
<comment type="catalytic activity">
    <reaction evidence="1">
        <text>2-phosphoglycolate + H2O = glycolate + phosphate</text>
        <dbReference type="Rhea" id="RHEA:14369"/>
        <dbReference type="ChEBI" id="CHEBI:15377"/>
        <dbReference type="ChEBI" id="CHEBI:29805"/>
        <dbReference type="ChEBI" id="CHEBI:43474"/>
        <dbReference type="ChEBI" id="CHEBI:58033"/>
        <dbReference type="EC" id="3.1.3.18"/>
    </reaction>
</comment>
<keyword evidence="5" id="KW-0378">Hydrolase</keyword>
<organism evidence="5 6">
    <name type="scientific">Sulfurospirillum halorespirans DSM 13726</name>
    <dbReference type="NCBI Taxonomy" id="1193502"/>
    <lineage>
        <taxon>Bacteria</taxon>
        <taxon>Pseudomonadati</taxon>
        <taxon>Campylobacterota</taxon>
        <taxon>Epsilonproteobacteria</taxon>
        <taxon>Campylobacterales</taxon>
        <taxon>Sulfurospirillaceae</taxon>
        <taxon>Sulfurospirillum</taxon>
    </lineage>
</organism>
<dbReference type="SUPFAM" id="SSF56784">
    <property type="entry name" value="HAD-like"/>
    <property type="match status" value="1"/>
</dbReference>
<comment type="similarity">
    <text evidence="3">Belongs to the HAD-like hydrolase superfamily. CbbY/CbbZ/Gph/YieH family.</text>
</comment>
<dbReference type="Pfam" id="PF13419">
    <property type="entry name" value="HAD_2"/>
    <property type="match status" value="1"/>
</dbReference>
<dbReference type="PATRIC" id="fig|1193502.14.peg.2432"/>
<proteinExistence type="inferred from homology"/>
<dbReference type="InterPro" id="IPR041492">
    <property type="entry name" value="HAD_2"/>
</dbReference>
<dbReference type="KEGG" id="shal:SHALO_2400"/>
<evidence type="ECO:0000256" key="2">
    <source>
        <dbReference type="ARBA" id="ARBA00004818"/>
    </source>
</evidence>
<dbReference type="GO" id="GO:0008967">
    <property type="term" value="F:phosphoglycolate phosphatase activity"/>
    <property type="evidence" value="ECO:0007669"/>
    <property type="project" value="UniProtKB-EC"/>
</dbReference>
<evidence type="ECO:0000256" key="1">
    <source>
        <dbReference type="ARBA" id="ARBA00000830"/>
    </source>
</evidence>
<dbReference type="PRINTS" id="PR00413">
    <property type="entry name" value="HADHALOGNASE"/>
</dbReference>
<evidence type="ECO:0000256" key="4">
    <source>
        <dbReference type="ARBA" id="ARBA00013078"/>
    </source>
</evidence>
<dbReference type="EC" id="3.1.3.18" evidence="4"/>
<dbReference type="InterPro" id="IPR050155">
    <property type="entry name" value="HAD-like_hydrolase_sf"/>
</dbReference>
<dbReference type="RefSeq" id="WP_069478749.1">
    <property type="nucleotide sequence ID" value="NZ_CP017111.1"/>
</dbReference>
<dbReference type="SFLD" id="SFLDG01129">
    <property type="entry name" value="C1.5:_HAD__Beta-PGM__Phosphata"/>
    <property type="match status" value="1"/>
</dbReference>
<dbReference type="EMBL" id="CP017111">
    <property type="protein sequence ID" value="AOO66160.1"/>
    <property type="molecule type" value="Genomic_DNA"/>
</dbReference>
<dbReference type="Gene3D" id="3.40.50.1000">
    <property type="entry name" value="HAD superfamily/HAD-like"/>
    <property type="match status" value="1"/>
</dbReference>